<dbReference type="GO" id="GO:0005524">
    <property type="term" value="F:ATP binding"/>
    <property type="evidence" value="ECO:0007669"/>
    <property type="project" value="UniProtKB-KW"/>
</dbReference>
<comment type="pathway">
    <text evidence="2">Cofactor biosynthesis; tetrahydrofolate biosynthesis; 2-amino-4-hydroxy-6-hydroxymethyl-7,8-dihydropteridine diphosphate from 7,8-dihydroneopterin triphosphate: step 4/4.</text>
</comment>
<evidence type="ECO:0000256" key="1">
    <source>
        <dbReference type="ARBA" id="ARBA00000198"/>
    </source>
</evidence>
<gene>
    <name evidence="11" type="primary">folK</name>
    <name evidence="11" type="ORF">CN984_20120</name>
    <name evidence="10" type="ORF">COK86_25765</name>
</gene>
<dbReference type="GO" id="GO:0046656">
    <property type="term" value="P:folic acid biosynthetic process"/>
    <property type="evidence" value="ECO:0007669"/>
    <property type="project" value="UniProtKB-KW"/>
</dbReference>
<evidence type="ECO:0000256" key="5">
    <source>
        <dbReference type="ARBA" id="ARBA00022741"/>
    </source>
</evidence>
<evidence type="ECO:0000313" key="12">
    <source>
        <dbReference type="Proteomes" id="UP000223777"/>
    </source>
</evidence>
<dbReference type="Proteomes" id="UP000223777">
    <property type="component" value="Unassembled WGS sequence"/>
</dbReference>
<evidence type="ECO:0000259" key="9">
    <source>
        <dbReference type="PROSITE" id="PS00794"/>
    </source>
</evidence>
<keyword evidence="4" id="KW-0808">Transferase</keyword>
<dbReference type="RefSeq" id="WP_001059442.1">
    <property type="nucleotide sequence ID" value="NZ_NUIL01000032.1"/>
</dbReference>
<dbReference type="GO" id="GO:0003848">
    <property type="term" value="F:2-amino-4-hydroxy-6-hydroxymethyldihydropteridine diphosphokinase activity"/>
    <property type="evidence" value="ECO:0007669"/>
    <property type="project" value="UniProtKB-EC"/>
</dbReference>
<dbReference type="PROSITE" id="PS00794">
    <property type="entry name" value="HPPK"/>
    <property type="match status" value="1"/>
</dbReference>
<dbReference type="Gene3D" id="3.30.70.560">
    <property type="entry name" value="7,8-Dihydro-6-hydroxymethylpterin-pyrophosphokinase HPPK"/>
    <property type="match status" value="1"/>
</dbReference>
<dbReference type="InterPro" id="IPR000550">
    <property type="entry name" value="Hppk"/>
</dbReference>
<evidence type="ECO:0000256" key="3">
    <source>
        <dbReference type="ARBA" id="ARBA00013253"/>
    </source>
</evidence>
<protein>
    <recommendedName>
        <fullName evidence="3">2-amino-4-hydroxy-6-hydroxymethyldihydropteridine diphosphokinase</fullName>
        <ecNumber evidence="3">2.7.6.3</ecNumber>
    </recommendedName>
</protein>
<keyword evidence="5" id="KW-0547">Nucleotide-binding</keyword>
<dbReference type="PANTHER" id="PTHR43071">
    <property type="entry name" value="2-AMINO-4-HYDROXY-6-HYDROXYMETHYLDIHYDROPTERIDINE PYROPHOSPHOKINASE"/>
    <property type="match status" value="1"/>
</dbReference>
<name>A0A2C1SJ26_BACCE</name>
<evidence type="ECO:0000256" key="7">
    <source>
        <dbReference type="ARBA" id="ARBA00022840"/>
    </source>
</evidence>
<dbReference type="CDD" id="cd00483">
    <property type="entry name" value="HPPK"/>
    <property type="match status" value="1"/>
</dbReference>
<proteinExistence type="predicted"/>
<evidence type="ECO:0000313" key="13">
    <source>
        <dbReference type="Proteomes" id="UP000224076"/>
    </source>
</evidence>
<dbReference type="GO" id="GO:0016301">
    <property type="term" value="F:kinase activity"/>
    <property type="evidence" value="ECO:0007669"/>
    <property type="project" value="UniProtKB-KW"/>
</dbReference>
<evidence type="ECO:0000256" key="2">
    <source>
        <dbReference type="ARBA" id="ARBA00005051"/>
    </source>
</evidence>
<dbReference type="GO" id="GO:0046654">
    <property type="term" value="P:tetrahydrofolate biosynthetic process"/>
    <property type="evidence" value="ECO:0007669"/>
    <property type="project" value="UniProtKB-UniPathway"/>
</dbReference>
<keyword evidence="6 11" id="KW-0418">Kinase</keyword>
<dbReference type="EC" id="2.7.6.3" evidence="3"/>
<feature type="domain" description="7,8-dihydro-6-hydroxymethylpterin-pyrophosphokinase" evidence="9">
    <location>
        <begin position="89"/>
        <end position="100"/>
    </location>
</feature>
<accession>A0A2C1SJ26</accession>
<dbReference type="UniPathway" id="UPA00077">
    <property type="reaction ID" value="UER00155"/>
</dbReference>
<evidence type="ECO:0000313" key="10">
    <source>
        <dbReference type="EMBL" id="PFU38356.1"/>
    </source>
</evidence>
<dbReference type="AlphaFoldDB" id="A0A2C1SJ26"/>
<dbReference type="InterPro" id="IPR035907">
    <property type="entry name" value="Hppk_sf"/>
</dbReference>
<dbReference type="SUPFAM" id="SSF55083">
    <property type="entry name" value="6-hydroxymethyl-7,8-dihydropterin pyrophosphokinase, HPPK"/>
    <property type="match status" value="1"/>
</dbReference>
<reference evidence="12 13" key="1">
    <citation type="submission" date="2017-09" db="EMBL/GenBank/DDBJ databases">
        <title>Large-scale bioinformatics analysis of Bacillus genomes uncovers conserved roles of natural products in bacterial physiology.</title>
        <authorList>
            <consortium name="Agbiome Team Llc"/>
            <person name="Bleich R.M."/>
            <person name="Grubbs K.J."/>
            <person name="Santa Maria K.C."/>
            <person name="Allen S.E."/>
            <person name="Farag S."/>
            <person name="Shank E.A."/>
            <person name="Bowers A."/>
        </authorList>
    </citation>
    <scope>NUCLEOTIDE SEQUENCE [LARGE SCALE GENOMIC DNA]</scope>
    <source>
        <strain evidence="11 12">AFS050027</strain>
        <strain evidence="10 13">AFS061806</strain>
    </source>
</reference>
<evidence type="ECO:0000256" key="6">
    <source>
        <dbReference type="ARBA" id="ARBA00022777"/>
    </source>
</evidence>
<evidence type="ECO:0000313" key="11">
    <source>
        <dbReference type="EMBL" id="PGO24811.1"/>
    </source>
</evidence>
<comment type="caution">
    <text evidence="11">The sequence shown here is derived from an EMBL/GenBank/DDBJ whole genome shotgun (WGS) entry which is preliminary data.</text>
</comment>
<dbReference type="PANTHER" id="PTHR43071:SF1">
    <property type="entry name" value="2-AMINO-4-HYDROXY-6-HYDROXYMETHYLDIHYDROPTERIDINE PYROPHOSPHOKINASE"/>
    <property type="match status" value="1"/>
</dbReference>
<organism evidence="11 12">
    <name type="scientific">Bacillus cereus</name>
    <dbReference type="NCBI Taxonomy" id="1396"/>
    <lineage>
        <taxon>Bacteria</taxon>
        <taxon>Bacillati</taxon>
        <taxon>Bacillota</taxon>
        <taxon>Bacilli</taxon>
        <taxon>Bacillales</taxon>
        <taxon>Bacillaceae</taxon>
        <taxon>Bacillus</taxon>
        <taxon>Bacillus cereus group</taxon>
    </lineage>
</organism>
<sequence length="171" mass="19819">MNNIAYIALGSNIGERYTYLTEAIKFLNKNPYIHVDDVSSVYETEPVGYTDQSCFLNLVIKISTNLSPQELLKVTQKVENGLGRKREIRWGPRTIDLDILLYNQENIEAENLIVPHPRMFERAFVIVPLLEINQDIKQDISRSQVEEMKRREGVTVWKQKNGEDAFVLFES</sequence>
<keyword evidence="8" id="KW-0289">Folate biosynthesis</keyword>
<dbReference type="EMBL" id="NUIL01000032">
    <property type="protein sequence ID" value="PGO24811.1"/>
    <property type="molecule type" value="Genomic_DNA"/>
</dbReference>
<keyword evidence="7" id="KW-0067">ATP-binding</keyword>
<evidence type="ECO:0000256" key="4">
    <source>
        <dbReference type="ARBA" id="ARBA00022679"/>
    </source>
</evidence>
<dbReference type="GeneID" id="92887896"/>
<dbReference type="NCBIfam" id="TIGR01498">
    <property type="entry name" value="folK"/>
    <property type="match status" value="1"/>
</dbReference>
<dbReference type="Proteomes" id="UP000224076">
    <property type="component" value="Unassembled WGS sequence"/>
</dbReference>
<dbReference type="Pfam" id="PF01288">
    <property type="entry name" value="HPPK"/>
    <property type="match status" value="1"/>
</dbReference>
<evidence type="ECO:0000256" key="8">
    <source>
        <dbReference type="ARBA" id="ARBA00022909"/>
    </source>
</evidence>
<comment type="catalytic activity">
    <reaction evidence="1">
        <text>6-hydroxymethyl-7,8-dihydropterin + ATP = (7,8-dihydropterin-6-yl)methyl diphosphate + AMP + H(+)</text>
        <dbReference type="Rhea" id="RHEA:11412"/>
        <dbReference type="ChEBI" id="CHEBI:15378"/>
        <dbReference type="ChEBI" id="CHEBI:30616"/>
        <dbReference type="ChEBI" id="CHEBI:44841"/>
        <dbReference type="ChEBI" id="CHEBI:72950"/>
        <dbReference type="ChEBI" id="CHEBI:456215"/>
        <dbReference type="EC" id="2.7.6.3"/>
    </reaction>
</comment>
<dbReference type="EMBL" id="NVDG01000051">
    <property type="protein sequence ID" value="PFU38356.1"/>
    <property type="molecule type" value="Genomic_DNA"/>
</dbReference>